<dbReference type="InterPro" id="IPR001878">
    <property type="entry name" value="Znf_CCHC"/>
</dbReference>
<sequence>MRIGKNYNLILQEIYRSYPNTVSKNTGSYIKIQPASAEDHENIKNLLTAKKADHYLIEYPTVIKVVIKGLPSSTDVADIESELKSKGFAVEKISHLKKSPLPLFMVQIKRSENAVNIYELKNLNYLTVEVVPFRRRPGASQCYNCNYFNHTSKTCRMTPRCLKCGENHKTQNCPTTDRLKTLHCINCNADGHMASSCQCPRFPKLKTKTKKEETPISKNPINQRQVRPDVSYANVCSNKIEKQMAPREETPKPSNQSPSEKHQDNAEPNFKFEKFATYINELNNLTSKFPEILRALEDMSKTNNDIEKLNIFLIAVARSCNK</sequence>
<dbReference type="SMART" id="SM00343">
    <property type="entry name" value="ZnF_C2HC"/>
    <property type="match status" value="3"/>
</dbReference>
<keyword evidence="1" id="KW-0863">Zinc-finger</keyword>
<dbReference type="AlphaFoldDB" id="A0A8X6VBI0"/>
<accession>A0A8X6VBI0</accession>
<evidence type="ECO:0000313" key="4">
    <source>
        <dbReference type="EMBL" id="GFY00080.1"/>
    </source>
</evidence>
<keyword evidence="1" id="KW-0862">Zinc</keyword>
<evidence type="ECO:0000256" key="2">
    <source>
        <dbReference type="SAM" id="MobiDB-lite"/>
    </source>
</evidence>
<dbReference type="InterPro" id="IPR036875">
    <property type="entry name" value="Znf_CCHC_sf"/>
</dbReference>
<feature type="compositionally biased region" description="Basic and acidic residues" evidence="2">
    <location>
        <begin position="241"/>
        <end position="251"/>
    </location>
</feature>
<evidence type="ECO:0000256" key="1">
    <source>
        <dbReference type="PROSITE-ProRule" id="PRU00047"/>
    </source>
</evidence>
<dbReference type="GO" id="GO:0003676">
    <property type="term" value="F:nucleic acid binding"/>
    <property type="evidence" value="ECO:0007669"/>
    <property type="project" value="InterPro"/>
</dbReference>
<dbReference type="GO" id="GO:0008270">
    <property type="term" value="F:zinc ion binding"/>
    <property type="evidence" value="ECO:0007669"/>
    <property type="project" value="UniProtKB-KW"/>
</dbReference>
<dbReference type="Pfam" id="PF07530">
    <property type="entry name" value="PRE_C2HC"/>
    <property type="match status" value="1"/>
</dbReference>
<keyword evidence="1" id="KW-0479">Metal-binding</keyword>
<proteinExistence type="predicted"/>
<comment type="caution">
    <text evidence="4">The sequence shown here is derived from an EMBL/GenBank/DDBJ whole genome shotgun (WGS) entry which is preliminary data.</text>
</comment>
<gene>
    <name evidence="4" type="primary">ORF1_1</name>
    <name evidence="4" type="ORF">TNCV_1341781</name>
</gene>
<feature type="domain" description="CCHC-type" evidence="3">
    <location>
        <begin position="184"/>
        <end position="197"/>
    </location>
</feature>
<name>A0A8X6VBI0_TRICX</name>
<organism evidence="4 5">
    <name type="scientific">Trichonephila clavipes</name>
    <name type="common">Golden silk orbweaver</name>
    <name type="synonym">Nephila clavipes</name>
    <dbReference type="NCBI Taxonomy" id="2585209"/>
    <lineage>
        <taxon>Eukaryota</taxon>
        <taxon>Metazoa</taxon>
        <taxon>Ecdysozoa</taxon>
        <taxon>Arthropoda</taxon>
        <taxon>Chelicerata</taxon>
        <taxon>Arachnida</taxon>
        <taxon>Araneae</taxon>
        <taxon>Araneomorphae</taxon>
        <taxon>Entelegynae</taxon>
        <taxon>Araneoidea</taxon>
        <taxon>Nephilidae</taxon>
        <taxon>Trichonephila</taxon>
    </lineage>
</organism>
<keyword evidence="5" id="KW-1185">Reference proteome</keyword>
<dbReference type="SUPFAM" id="SSF57756">
    <property type="entry name" value="Retrovirus zinc finger-like domains"/>
    <property type="match status" value="1"/>
</dbReference>
<dbReference type="Proteomes" id="UP000887159">
    <property type="component" value="Unassembled WGS sequence"/>
</dbReference>
<dbReference type="EMBL" id="BMAU01021216">
    <property type="protein sequence ID" value="GFY00080.1"/>
    <property type="molecule type" value="Genomic_DNA"/>
</dbReference>
<feature type="region of interest" description="Disordered" evidence="2">
    <location>
        <begin position="241"/>
        <end position="266"/>
    </location>
</feature>
<evidence type="ECO:0000259" key="3">
    <source>
        <dbReference type="PROSITE" id="PS50158"/>
    </source>
</evidence>
<dbReference type="PROSITE" id="PS50158">
    <property type="entry name" value="ZF_CCHC"/>
    <property type="match status" value="1"/>
</dbReference>
<reference evidence="4" key="1">
    <citation type="submission" date="2020-08" db="EMBL/GenBank/DDBJ databases">
        <title>Multicomponent nature underlies the extraordinary mechanical properties of spider dragline silk.</title>
        <authorList>
            <person name="Kono N."/>
            <person name="Nakamura H."/>
            <person name="Mori M."/>
            <person name="Yoshida Y."/>
            <person name="Ohtoshi R."/>
            <person name="Malay A.D."/>
            <person name="Moran D.A.P."/>
            <person name="Tomita M."/>
            <person name="Numata K."/>
            <person name="Arakawa K."/>
        </authorList>
    </citation>
    <scope>NUCLEOTIDE SEQUENCE</scope>
</reference>
<evidence type="ECO:0000313" key="5">
    <source>
        <dbReference type="Proteomes" id="UP000887159"/>
    </source>
</evidence>
<protein>
    <submittedName>
        <fullName evidence="4">Nucleic-acid-binding protein from transposon X-element</fullName>
    </submittedName>
</protein>
<dbReference type="InterPro" id="IPR006579">
    <property type="entry name" value="Pre_C2HC_dom"/>
</dbReference>